<sequence>MKTLNLLKVGEDIDIADIYKNLTYYDNLFVVQTLNGDYYTVSLVRNKFKNKFYFCIYNYHGQRSSNYIEPSDIFYIEELKCLN</sequence>
<dbReference type="EMBL" id="KP869101">
    <property type="protein sequence ID" value="AKE45046.1"/>
    <property type="molecule type" value="Genomic_DNA"/>
</dbReference>
<name>A0A0F6R5E0_9CAUD</name>
<gene>
    <name evidence="1" type="ORF">ECTP3_00166</name>
</gene>
<protein>
    <submittedName>
        <fullName evidence="1">Uncharacterized protein</fullName>
    </submittedName>
</protein>
<evidence type="ECO:0000313" key="2">
    <source>
        <dbReference type="Proteomes" id="UP000033800"/>
    </source>
</evidence>
<dbReference type="Proteomes" id="UP000033800">
    <property type="component" value="Segment"/>
</dbReference>
<evidence type="ECO:0000313" key="1">
    <source>
        <dbReference type="EMBL" id="AKE45046.1"/>
    </source>
</evidence>
<keyword evidence="2" id="KW-1185">Reference proteome</keyword>
<organism evidence="1 2">
    <name type="scientific">Escherichia coli O157 typing phage 3</name>
    <dbReference type="NCBI Taxonomy" id="1508678"/>
    <lineage>
        <taxon>Viruses</taxon>
        <taxon>Duplodnaviria</taxon>
        <taxon>Heunggongvirae</taxon>
        <taxon>Uroviricota</taxon>
        <taxon>Caudoviricetes</taxon>
        <taxon>Pantevenvirales</taxon>
        <taxon>Straboviridae</taxon>
        <taxon>Tevenvirinae</taxon>
        <taxon>Mosigvirus</taxon>
        <taxon>Mosigvirus 0157tp3</taxon>
    </lineage>
</organism>
<proteinExistence type="predicted"/>
<reference evidence="1 2" key="1">
    <citation type="journal article" date="2015" name="BMC Genomics">
        <title>Analysis of whole genome sequencing for the Escherichia coli O157:H7 typing phages.</title>
        <authorList>
            <person name="Cowley L.A."/>
            <person name="Beckett S.J."/>
            <person name="Chase-Topping M."/>
            <person name="Perry N."/>
            <person name="Dallman T.J."/>
            <person name="Gally D.L."/>
            <person name="Jenkins C."/>
        </authorList>
    </citation>
    <scope>NUCLEOTIDE SEQUENCE [LARGE SCALE GENOMIC DNA]</scope>
</reference>
<accession>A0A0F6R5E0</accession>